<gene>
    <name evidence="7" type="primary">Selt</name>
</gene>
<dbReference type="GO" id="GO:0045454">
    <property type="term" value="P:cell redox homeostasis"/>
    <property type="evidence" value="ECO:0007669"/>
    <property type="project" value="TreeGrafter"/>
</dbReference>
<dbReference type="SUPFAM" id="SSF52833">
    <property type="entry name" value="Thioredoxin-like"/>
    <property type="match status" value="1"/>
</dbReference>
<protein>
    <recommendedName>
        <fullName evidence="4">Thioredoxin reductase-like selenoprotein T</fullName>
    </recommendedName>
</protein>
<sequence>MIYACFMLFFLTNAIETQLTSTGAFEISLNDVTIWSKLQSGRVPRVDELMQIIDSHISGGNINANEQFKVQ</sequence>
<feature type="chain" id="PRO_5026059071" description="Thioredoxin reductase-like selenoprotein T" evidence="6">
    <location>
        <begin position="18"/>
        <end position="71"/>
    </location>
</feature>
<name>A0A6F9DR95_9ASCI</name>
<dbReference type="PANTHER" id="PTHR13544:SF0">
    <property type="entry name" value="THIOREDOXIN REDUCTASE-LIKE SELENOPROTEIN T"/>
    <property type="match status" value="1"/>
</dbReference>
<dbReference type="Pfam" id="PF10262">
    <property type="entry name" value="Rdx"/>
    <property type="match status" value="1"/>
</dbReference>
<keyword evidence="2 6" id="KW-0732">Signal</keyword>
<accession>A0A6F9DR95</accession>
<feature type="signal peptide" evidence="6">
    <location>
        <begin position="1"/>
        <end position="17"/>
    </location>
</feature>
<comment type="catalytic activity">
    <reaction evidence="5">
        <text>[thioredoxin]-dithiol + NADP(+) = [thioredoxin]-disulfide + NADPH + H(+)</text>
        <dbReference type="Rhea" id="RHEA:20345"/>
        <dbReference type="Rhea" id="RHEA-COMP:10698"/>
        <dbReference type="Rhea" id="RHEA-COMP:10700"/>
        <dbReference type="ChEBI" id="CHEBI:15378"/>
        <dbReference type="ChEBI" id="CHEBI:29950"/>
        <dbReference type="ChEBI" id="CHEBI:50058"/>
        <dbReference type="ChEBI" id="CHEBI:57783"/>
        <dbReference type="ChEBI" id="CHEBI:58349"/>
        <dbReference type="EC" id="1.8.1.9"/>
    </reaction>
</comment>
<keyword evidence="3" id="KW-0676">Redox-active center</keyword>
<dbReference type="InterPro" id="IPR011893">
    <property type="entry name" value="Selenoprotein_Rdx-typ"/>
</dbReference>
<evidence type="ECO:0000256" key="1">
    <source>
        <dbReference type="ARBA" id="ARBA00007551"/>
    </source>
</evidence>
<evidence type="ECO:0000256" key="6">
    <source>
        <dbReference type="SAM" id="SignalP"/>
    </source>
</evidence>
<organism evidence="7">
    <name type="scientific">Phallusia mammillata</name>
    <dbReference type="NCBI Taxonomy" id="59560"/>
    <lineage>
        <taxon>Eukaryota</taxon>
        <taxon>Metazoa</taxon>
        <taxon>Chordata</taxon>
        <taxon>Tunicata</taxon>
        <taxon>Ascidiacea</taxon>
        <taxon>Phlebobranchia</taxon>
        <taxon>Ascidiidae</taxon>
        <taxon>Phallusia</taxon>
    </lineage>
</organism>
<evidence type="ECO:0000313" key="7">
    <source>
        <dbReference type="EMBL" id="CAB3265964.1"/>
    </source>
</evidence>
<dbReference type="PANTHER" id="PTHR13544">
    <property type="entry name" value="SELENOPROTEIN T"/>
    <property type="match status" value="1"/>
</dbReference>
<dbReference type="InterPro" id="IPR036249">
    <property type="entry name" value="Thioredoxin-like_sf"/>
</dbReference>
<dbReference type="EMBL" id="LR790102">
    <property type="protein sequence ID" value="CAB3265964.1"/>
    <property type="molecule type" value="mRNA"/>
</dbReference>
<dbReference type="GO" id="GO:0005789">
    <property type="term" value="C:endoplasmic reticulum membrane"/>
    <property type="evidence" value="ECO:0007669"/>
    <property type="project" value="TreeGrafter"/>
</dbReference>
<dbReference type="GO" id="GO:0004791">
    <property type="term" value="F:thioredoxin-disulfide reductase (NADPH) activity"/>
    <property type="evidence" value="ECO:0007669"/>
    <property type="project" value="UniProtKB-EC"/>
</dbReference>
<evidence type="ECO:0000256" key="3">
    <source>
        <dbReference type="ARBA" id="ARBA00023284"/>
    </source>
</evidence>
<comment type="similarity">
    <text evidence="1">Belongs to the SelWTH family. Selenoprotein T subfamily.</text>
</comment>
<dbReference type="AlphaFoldDB" id="A0A6F9DR95"/>
<dbReference type="NCBIfam" id="TIGR02174">
    <property type="entry name" value="CXXU_selWTH"/>
    <property type="match status" value="1"/>
</dbReference>
<proteinExistence type="evidence at transcript level"/>
<evidence type="ECO:0000256" key="2">
    <source>
        <dbReference type="ARBA" id="ARBA00022729"/>
    </source>
</evidence>
<evidence type="ECO:0000256" key="5">
    <source>
        <dbReference type="ARBA" id="ARBA00048132"/>
    </source>
</evidence>
<dbReference type="InterPro" id="IPR019389">
    <property type="entry name" value="Selenoprotein_T"/>
</dbReference>
<reference evidence="7" key="1">
    <citation type="submission" date="2020-04" db="EMBL/GenBank/DDBJ databases">
        <authorList>
            <person name="Neveu A P."/>
        </authorList>
    </citation>
    <scope>NUCLEOTIDE SEQUENCE</scope>
    <source>
        <tissue evidence="7">Whole embryo</tissue>
    </source>
</reference>
<dbReference type="Gene3D" id="3.40.30.10">
    <property type="entry name" value="Glutaredoxin"/>
    <property type="match status" value="1"/>
</dbReference>
<evidence type="ECO:0000256" key="4">
    <source>
        <dbReference type="ARBA" id="ARBA00039993"/>
    </source>
</evidence>